<dbReference type="OMA" id="HRVRVPN"/>
<sequence>MYLALRHSVPLQYLVWVTYPLALILFSAIVCQIVSPQAVGSGIPELKTIIRGAVLQEYLTFRTFLAKVLGLTAVLSTGLPVGKEVSRHRVRVPNPPSPTLRGREGGG</sequence>
<evidence type="ECO:0000256" key="4">
    <source>
        <dbReference type="ARBA" id="ARBA00022989"/>
    </source>
</evidence>
<protein>
    <submittedName>
        <fullName evidence="10">Uncharacterized protein</fullName>
    </submittedName>
</protein>
<keyword evidence="7" id="KW-0407">Ion channel</keyword>
<keyword evidence="6 9" id="KW-0472">Membrane</keyword>
<keyword evidence="7" id="KW-0813">Transport</keyword>
<dbReference type="PANTHER" id="PTHR45720:SF4">
    <property type="entry name" value="CHLORIDE CHANNEL PROTEIN 1"/>
    <property type="match status" value="1"/>
</dbReference>
<dbReference type="EMBL" id="BEZZ01118209">
    <property type="protein sequence ID" value="GCC43765.1"/>
    <property type="molecule type" value="Genomic_DNA"/>
</dbReference>
<comment type="subcellular location">
    <subcellularLocation>
        <location evidence="1">Membrane</location>
        <topology evidence="1">Multi-pass membrane protein</topology>
    </subcellularLocation>
</comment>
<name>A0A401TM97_CHIPU</name>
<evidence type="ECO:0000256" key="6">
    <source>
        <dbReference type="ARBA" id="ARBA00023136"/>
    </source>
</evidence>
<dbReference type="SUPFAM" id="SSF81340">
    <property type="entry name" value="Clc chloride channel"/>
    <property type="match status" value="1"/>
</dbReference>
<feature type="region of interest" description="Disordered" evidence="8">
    <location>
        <begin position="86"/>
        <end position="107"/>
    </location>
</feature>
<dbReference type="InterPro" id="IPR050970">
    <property type="entry name" value="Cl_channel_volt-gated"/>
</dbReference>
<dbReference type="Gene3D" id="1.10.3080.10">
    <property type="entry name" value="Clc chloride channel"/>
    <property type="match status" value="1"/>
</dbReference>
<organism evidence="10 11">
    <name type="scientific">Chiloscyllium punctatum</name>
    <name type="common">Brownbanded bambooshark</name>
    <name type="synonym">Hemiscyllium punctatum</name>
    <dbReference type="NCBI Taxonomy" id="137246"/>
    <lineage>
        <taxon>Eukaryota</taxon>
        <taxon>Metazoa</taxon>
        <taxon>Chordata</taxon>
        <taxon>Craniata</taxon>
        <taxon>Vertebrata</taxon>
        <taxon>Chondrichthyes</taxon>
        <taxon>Elasmobranchii</taxon>
        <taxon>Galeomorphii</taxon>
        <taxon>Galeoidea</taxon>
        <taxon>Orectolobiformes</taxon>
        <taxon>Hemiscylliidae</taxon>
        <taxon>Chiloscyllium</taxon>
    </lineage>
</organism>
<dbReference type="OrthoDB" id="4564at2759"/>
<dbReference type="InterPro" id="IPR001807">
    <property type="entry name" value="ClC"/>
</dbReference>
<keyword evidence="3" id="KW-0677">Repeat</keyword>
<gene>
    <name evidence="10" type="ORF">chiPu_0027943</name>
</gene>
<keyword evidence="2 9" id="KW-0812">Transmembrane</keyword>
<dbReference type="InterPro" id="IPR014743">
    <property type="entry name" value="Cl-channel_core"/>
</dbReference>
<evidence type="ECO:0000256" key="2">
    <source>
        <dbReference type="ARBA" id="ARBA00022692"/>
    </source>
</evidence>
<dbReference type="PRINTS" id="PR00762">
    <property type="entry name" value="CLCHANNEL"/>
</dbReference>
<keyword evidence="11" id="KW-1185">Reference proteome</keyword>
<evidence type="ECO:0000256" key="9">
    <source>
        <dbReference type="SAM" id="Phobius"/>
    </source>
</evidence>
<feature type="transmembrane region" description="Helical" evidence="9">
    <location>
        <begin position="12"/>
        <end position="35"/>
    </location>
</feature>
<keyword evidence="7" id="KW-0406">Ion transport</keyword>
<comment type="caution">
    <text evidence="10">The sequence shown here is derived from an EMBL/GenBank/DDBJ whole genome shotgun (WGS) entry which is preliminary data.</text>
</comment>
<dbReference type="STRING" id="137246.A0A401TM97"/>
<dbReference type="Proteomes" id="UP000287033">
    <property type="component" value="Unassembled WGS sequence"/>
</dbReference>
<evidence type="ECO:0000256" key="5">
    <source>
        <dbReference type="ARBA" id="ARBA00023122"/>
    </source>
</evidence>
<dbReference type="PANTHER" id="PTHR45720">
    <property type="entry name" value="CHLORIDE CHANNEL PROTEIN 2"/>
    <property type="match status" value="1"/>
</dbReference>
<reference evidence="10 11" key="1">
    <citation type="journal article" date="2018" name="Nat. Ecol. Evol.">
        <title>Shark genomes provide insights into elasmobranch evolution and the origin of vertebrates.</title>
        <authorList>
            <person name="Hara Y"/>
            <person name="Yamaguchi K"/>
            <person name="Onimaru K"/>
            <person name="Kadota M"/>
            <person name="Koyanagi M"/>
            <person name="Keeley SD"/>
            <person name="Tatsumi K"/>
            <person name="Tanaka K"/>
            <person name="Motone F"/>
            <person name="Kageyama Y"/>
            <person name="Nozu R"/>
            <person name="Adachi N"/>
            <person name="Nishimura O"/>
            <person name="Nakagawa R"/>
            <person name="Tanegashima C"/>
            <person name="Kiyatake I"/>
            <person name="Matsumoto R"/>
            <person name="Murakumo K"/>
            <person name="Nishida K"/>
            <person name="Terakita A"/>
            <person name="Kuratani S"/>
            <person name="Sato K"/>
            <person name="Hyodo S Kuraku.S."/>
        </authorList>
    </citation>
    <scope>NUCLEOTIDE SEQUENCE [LARGE SCALE GENOMIC DNA]</scope>
</reference>
<evidence type="ECO:0000256" key="8">
    <source>
        <dbReference type="SAM" id="MobiDB-lite"/>
    </source>
</evidence>
<keyword evidence="4 9" id="KW-1133">Transmembrane helix</keyword>
<evidence type="ECO:0000256" key="3">
    <source>
        <dbReference type="ARBA" id="ARBA00022737"/>
    </source>
</evidence>
<proteinExistence type="predicted"/>
<evidence type="ECO:0000256" key="1">
    <source>
        <dbReference type="ARBA" id="ARBA00004141"/>
    </source>
</evidence>
<dbReference type="AlphaFoldDB" id="A0A401TM97"/>
<keyword evidence="5" id="KW-0129">CBS domain</keyword>
<dbReference type="Pfam" id="PF00654">
    <property type="entry name" value="Voltage_CLC"/>
    <property type="match status" value="1"/>
</dbReference>
<dbReference type="GO" id="GO:0005886">
    <property type="term" value="C:plasma membrane"/>
    <property type="evidence" value="ECO:0007669"/>
    <property type="project" value="TreeGrafter"/>
</dbReference>
<feature type="transmembrane region" description="Helical" evidence="9">
    <location>
        <begin position="64"/>
        <end position="82"/>
    </location>
</feature>
<evidence type="ECO:0000313" key="11">
    <source>
        <dbReference type="Proteomes" id="UP000287033"/>
    </source>
</evidence>
<dbReference type="GO" id="GO:0005247">
    <property type="term" value="F:voltage-gated chloride channel activity"/>
    <property type="evidence" value="ECO:0007669"/>
    <property type="project" value="TreeGrafter"/>
</dbReference>
<accession>A0A401TM97</accession>
<evidence type="ECO:0000256" key="7">
    <source>
        <dbReference type="ARBA" id="ARBA00023303"/>
    </source>
</evidence>
<evidence type="ECO:0000313" key="10">
    <source>
        <dbReference type="EMBL" id="GCC43765.1"/>
    </source>
</evidence>